<dbReference type="EMBL" id="LUCH01000168">
    <property type="protein sequence ID" value="KAF5405906.1"/>
    <property type="molecule type" value="Genomic_DNA"/>
</dbReference>
<dbReference type="AlphaFoldDB" id="A0A8J4WKZ3"/>
<dbReference type="InterPro" id="IPR013783">
    <property type="entry name" value="Ig-like_fold"/>
</dbReference>
<sequence length="266" mass="29783">MFPLFHLINQVEAKMIELCVDPPKETGGLPLTHYELRIQTHPRGAFYGPFAYLPGRRLLRLPHLIPGYYYRFALSAVSAAGRGPNAYLQVTTNRLSTPAIKMLTAQEYIEPTAYTVHWKTTGSNGPEIERYKINVRPVEVDYSMGDITGRPTGEWVGHTIPHPNCTKEDESSEDQRICQYRVGNLQADQAYELELSGENSTGFSEAQRIIFRTASLSGATGRMLNIPSYLRHTTGGSRKSATQQISNVLCATLISLYAQLRSCVLW</sequence>
<reference evidence="2" key="1">
    <citation type="submission" date="2019-05" db="EMBL/GenBank/DDBJ databases">
        <title>Annotation for the trematode Paragonimus heterotremus.</title>
        <authorList>
            <person name="Choi Y.-J."/>
        </authorList>
    </citation>
    <scope>NUCLEOTIDE SEQUENCE</scope>
    <source>
        <strain evidence="2">LC</strain>
    </source>
</reference>
<dbReference type="InterPro" id="IPR003961">
    <property type="entry name" value="FN3_dom"/>
</dbReference>
<comment type="caution">
    <text evidence="2">The sequence shown here is derived from an EMBL/GenBank/DDBJ whole genome shotgun (WGS) entry which is preliminary data.</text>
</comment>
<proteinExistence type="predicted"/>
<feature type="domain" description="Fibronectin type-III" evidence="1">
    <location>
        <begin position="1"/>
        <end position="99"/>
    </location>
</feature>
<evidence type="ECO:0000313" key="2">
    <source>
        <dbReference type="EMBL" id="KAF5405906.1"/>
    </source>
</evidence>
<dbReference type="OrthoDB" id="5969272at2759"/>
<evidence type="ECO:0000313" key="3">
    <source>
        <dbReference type="Proteomes" id="UP000748531"/>
    </source>
</evidence>
<dbReference type="CDD" id="cd00063">
    <property type="entry name" value="FN3"/>
    <property type="match status" value="2"/>
</dbReference>
<protein>
    <recommendedName>
        <fullName evidence="1">Fibronectin type-III domain-containing protein</fullName>
    </recommendedName>
</protein>
<keyword evidence="3" id="KW-1185">Reference proteome</keyword>
<dbReference type="SUPFAM" id="SSF49265">
    <property type="entry name" value="Fibronectin type III"/>
    <property type="match status" value="1"/>
</dbReference>
<dbReference type="Proteomes" id="UP000748531">
    <property type="component" value="Unassembled WGS sequence"/>
</dbReference>
<evidence type="ECO:0000259" key="1">
    <source>
        <dbReference type="PROSITE" id="PS50853"/>
    </source>
</evidence>
<gene>
    <name evidence="2" type="ORF">PHET_00648</name>
</gene>
<dbReference type="InterPro" id="IPR036116">
    <property type="entry name" value="FN3_sf"/>
</dbReference>
<name>A0A8J4WKZ3_9TREM</name>
<dbReference type="PROSITE" id="PS50853">
    <property type="entry name" value="FN3"/>
    <property type="match status" value="1"/>
</dbReference>
<dbReference type="Gene3D" id="2.60.40.10">
    <property type="entry name" value="Immunoglobulins"/>
    <property type="match status" value="2"/>
</dbReference>
<accession>A0A8J4WKZ3</accession>
<organism evidence="2 3">
    <name type="scientific">Paragonimus heterotremus</name>
    <dbReference type="NCBI Taxonomy" id="100268"/>
    <lineage>
        <taxon>Eukaryota</taxon>
        <taxon>Metazoa</taxon>
        <taxon>Spiralia</taxon>
        <taxon>Lophotrochozoa</taxon>
        <taxon>Platyhelminthes</taxon>
        <taxon>Trematoda</taxon>
        <taxon>Digenea</taxon>
        <taxon>Plagiorchiida</taxon>
        <taxon>Troglotremata</taxon>
        <taxon>Troglotrematidae</taxon>
        <taxon>Paragonimus</taxon>
    </lineage>
</organism>